<evidence type="ECO:0000313" key="2">
    <source>
        <dbReference type="Proteomes" id="UP000865560"/>
    </source>
</evidence>
<proteinExistence type="predicted"/>
<name>A0AB36G1A1_CAMJU</name>
<dbReference type="RefSeq" id="WP_002861561.1">
    <property type="nucleotide sequence ID" value="NZ_CUVR01000022.1"/>
</dbReference>
<reference evidence="1 2" key="1">
    <citation type="submission" date="2016-09" db="EMBL/GenBank/DDBJ databases">
        <title>Campylobacter from American crows.</title>
        <authorList>
            <person name="Weis A.M."/>
            <person name="Weimer B.C."/>
            <person name="Townsend A.K."/>
            <person name="Taff C."/>
        </authorList>
    </citation>
    <scope>NUCLEOTIDE SEQUENCE [LARGE SCALE GENOMIC DNA]</scope>
    <source>
        <strain evidence="1 2">BCW_3791</strain>
    </source>
</reference>
<dbReference type="Proteomes" id="UP000865560">
    <property type="component" value="Unassembled WGS sequence"/>
</dbReference>
<evidence type="ECO:0000313" key="1">
    <source>
        <dbReference type="EMBL" id="OEV44286.1"/>
    </source>
</evidence>
<accession>A0AB36G1A1</accession>
<gene>
    <name evidence="1" type="ORF">AJY60_10485</name>
</gene>
<dbReference type="EMBL" id="MJVJ01000133">
    <property type="protein sequence ID" value="OEV44286.1"/>
    <property type="molecule type" value="Genomic_DNA"/>
</dbReference>
<protein>
    <submittedName>
        <fullName evidence="1">Uncharacterized protein</fullName>
    </submittedName>
</protein>
<dbReference type="AlphaFoldDB" id="A0AB36G1A1"/>
<comment type="caution">
    <text evidence="1">The sequence shown here is derived from an EMBL/GenBank/DDBJ whole genome shotgun (WGS) entry which is preliminary data.</text>
</comment>
<organism evidence="1 2">
    <name type="scientific">Campylobacter jejuni</name>
    <dbReference type="NCBI Taxonomy" id="197"/>
    <lineage>
        <taxon>Bacteria</taxon>
        <taxon>Pseudomonadati</taxon>
        <taxon>Campylobacterota</taxon>
        <taxon>Epsilonproteobacteria</taxon>
        <taxon>Campylobacterales</taxon>
        <taxon>Campylobacteraceae</taxon>
        <taxon>Campylobacter</taxon>
    </lineage>
</organism>
<sequence>MYKFSKYLIHFCRGDEMLKYSQFIFYNLNKDLKQIHMNFTLNNKNNYKLITEKLAITWAKLNFLHPFKERQ</sequence>